<evidence type="ECO:0000313" key="2">
    <source>
        <dbReference type="EMBL" id="KAF7638056.1"/>
    </source>
</evidence>
<feature type="compositionally biased region" description="Basic and acidic residues" evidence="1">
    <location>
        <begin position="124"/>
        <end position="139"/>
    </location>
</feature>
<dbReference type="OrthoDB" id="5892180at2759"/>
<sequence>MCRFQCSDPKTCKVSKYALGSIKRNLLATTTTTNSLNQPFYQSFSPPKFVRNNNVKFFSGASDSDYSSSDDELTYFPQEEERQKQRTSPVNVPEFISTDTTLLPKTTTLTSNDSSVDSGFIEGDASKKSSTENLKEESKEIEKPQLKSILLKKNFFVEERPKKCVRFADDCGKFLVRVRNIPARDKIDAIWNDVVDLSTFSSENENDSNGWREALLYKLLVTAGFR</sequence>
<comment type="caution">
    <text evidence="2">The sequence shown here is derived from an EMBL/GenBank/DDBJ whole genome shotgun (WGS) entry which is preliminary data.</text>
</comment>
<dbReference type="Proteomes" id="UP000605970">
    <property type="component" value="Unassembled WGS sequence"/>
</dbReference>
<dbReference type="EMBL" id="JABEBT010000015">
    <property type="protein sequence ID" value="KAF7638056.1"/>
    <property type="molecule type" value="Genomic_DNA"/>
</dbReference>
<accession>A0A8S9ZYG5</accession>
<evidence type="ECO:0000256" key="1">
    <source>
        <dbReference type="SAM" id="MobiDB-lite"/>
    </source>
</evidence>
<feature type="region of interest" description="Disordered" evidence="1">
    <location>
        <begin position="117"/>
        <end position="139"/>
    </location>
</feature>
<feature type="region of interest" description="Disordered" evidence="1">
    <location>
        <begin position="61"/>
        <end position="90"/>
    </location>
</feature>
<reference evidence="2" key="1">
    <citation type="journal article" date="2020" name="Ecol. Evol.">
        <title>Genome structure and content of the rice root-knot nematode (Meloidogyne graminicola).</title>
        <authorList>
            <person name="Phan N.T."/>
            <person name="Danchin E.G.J."/>
            <person name="Klopp C."/>
            <person name="Perfus-Barbeoch L."/>
            <person name="Kozlowski D.K."/>
            <person name="Koutsovoulos G.D."/>
            <person name="Lopez-Roques C."/>
            <person name="Bouchez O."/>
            <person name="Zahm M."/>
            <person name="Besnard G."/>
            <person name="Bellafiore S."/>
        </authorList>
    </citation>
    <scope>NUCLEOTIDE SEQUENCE</scope>
    <source>
        <strain evidence="2">VN-18</strain>
    </source>
</reference>
<name>A0A8S9ZYG5_9BILA</name>
<protein>
    <submittedName>
        <fullName evidence="2">Uncharacterized protein</fullName>
    </submittedName>
</protein>
<organism evidence="2 3">
    <name type="scientific">Meloidogyne graminicola</name>
    <dbReference type="NCBI Taxonomy" id="189291"/>
    <lineage>
        <taxon>Eukaryota</taxon>
        <taxon>Metazoa</taxon>
        <taxon>Ecdysozoa</taxon>
        <taxon>Nematoda</taxon>
        <taxon>Chromadorea</taxon>
        <taxon>Rhabditida</taxon>
        <taxon>Tylenchina</taxon>
        <taxon>Tylenchomorpha</taxon>
        <taxon>Tylenchoidea</taxon>
        <taxon>Meloidogynidae</taxon>
        <taxon>Meloidogyninae</taxon>
        <taxon>Meloidogyne</taxon>
    </lineage>
</organism>
<keyword evidence="3" id="KW-1185">Reference proteome</keyword>
<gene>
    <name evidence="2" type="ORF">Mgra_00002509</name>
</gene>
<evidence type="ECO:0000313" key="3">
    <source>
        <dbReference type="Proteomes" id="UP000605970"/>
    </source>
</evidence>
<dbReference type="AlphaFoldDB" id="A0A8S9ZYG5"/>
<proteinExistence type="predicted"/>